<feature type="region of interest" description="Disordered" evidence="13">
    <location>
        <begin position="386"/>
        <end position="419"/>
    </location>
</feature>
<dbReference type="GO" id="GO:0046872">
    <property type="term" value="F:metal ion binding"/>
    <property type="evidence" value="ECO:0007669"/>
    <property type="project" value="UniProtKB-KW"/>
</dbReference>
<comment type="pathway">
    <text evidence="2">Amino-acid degradation; L-phenylalanine degradation; acetoacetate and fumarate from L-phenylalanine: step 4/6.</text>
</comment>
<dbReference type="Pfam" id="PF04209">
    <property type="entry name" value="HgmA_C"/>
    <property type="match status" value="1"/>
</dbReference>
<evidence type="ECO:0000256" key="4">
    <source>
        <dbReference type="ARBA" id="ARBA00013127"/>
    </source>
</evidence>
<evidence type="ECO:0000256" key="5">
    <source>
        <dbReference type="ARBA" id="ARBA00022723"/>
    </source>
</evidence>
<keyword evidence="5 12" id="KW-0479">Metal-binding</keyword>
<dbReference type="PANTHER" id="PTHR11056">
    <property type="entry name" value="HOMOGENTISATE 1,2-DIOXYGENASE"/>
    <property type="match status" value="1"/>
</dbReference>
<keyword evidence="9 12" id="KW-0408">Iron</keyword>
<evidence type="ECO:0000256" key="12">
    <source>
        <dbReference type="PIRSR" id="PIRSR605708-2"/>
    </source>
</evidence>
<gene>
    <name evidence="16" type="ORF">SPBR_04209</name>
</gene>
<keyword evidence="17" id="KW-1185">Reference proteome</keyword>
<dbReference type="InterPro" id="IPR046451">
    <property type="entry name" value="HgmA_C"/>
</dbReference>
<evidence type="ECO:0000256" key="11">
    <source>
        <dbReference type="PIRSR" id="PIRSR605708-1"/>
    </source>
</evidence>
<evidence type="ECO:0000256" key="10">
    <source>
        <dbReference type="ARBA" id="ARBA00023232"/>
    </source>
</evidence>
<evidence type="ECO:0000256" key="7">
    <source>
        <dbReference type="ARBA" id="ARBA00022964"/>
    </source>
</evidence>
<feature type="binding site" evidence="12">
    <location>
        <position position="373"/>
    </location>
    <ligand>
        <name>homogentisate</name>
        <dbReference type="ChEBI" id="CHEBI:16169"/>
    </ligand>
</feature>
<evidence type="ECO:0000256" key="8">
    <source>
        <dbReference type="ARBA" id="ARBA00023002"/>
    </source>
</evidence>
<feature type="domain" description="Homogentisate 1,2-dioxygenase C-terminal" evidence="14">
    <location>
        <begin position="304"/>
        <end position="447"/>
    </location>
</feature>
<evidence type="ECO:0000256" key="6">
    <source>
        <dbReference type="ARBA" id="ARBA00022878"/>
    </source>
</evidence>
<evidence type="ECO:0000259" key="15">
    <source>
        <dbReference type="Pfam" id="PF20510"/>
    </source>
</evidence>
<evidence type="ECO:0000256" key="1">
    <source>
        <dbReference type="ARBA" id="ARBA00001962"/>
    </source>
</evidence>
<dbReference type="GO" id="GO:0006572">
    <property type="term" value="P:L-tyrosine catabolic process"/>
    <property type="evidence" value="ECO:0007669"/>
    <property type="project" value="UniProtKB-KW"/>
</dbReference>
<dbReference type="FunFam" id="2.60.120.10:FF:000034">
    <property type="entry name" value="Homogentisate 1,2-dioxygenase"/>
    <property type="match status" value="1"/>
</dbReference>
<comment type="similarity">
    <text evidence="3">Belongs to the homogentisate dioxygenase family.</text>
</comment>
<feature type="binding site" evidence="12">
    <location>
        <position position="364"/>
    </location>
    <ligand>
        <name>Fe cation</name>
        <dbReference type="ChEBI" id="CHEBI:24875"/>
    </ligand>
</feature>
<feature type="binding site" evidence="12">
    <location>
        <position position="358"/>
    </location>
    <ligand>
        <name>Fe cation</name>
        <dbReference type="ChEBI" id="CHEBI:24875"/>
    </ligand>
</feature>
<feature type="active site" description="Proton acceptor" evidence="11">
    <location>
        <position position="315"/>
    </location>
</feature>
<feature type="binding site" evidence="12">
    <location>
        <position position="397"/>
    </location>
    <ligand>
        <name>Fe cation</name>
        <dbReference type="ChEBI" id="CHEBI:24875"/>
    </ligand>
</feature>
<comment type="caution">
    <text evidence="16">The sequence shown here is derived from an EMBL/GenBank/DDBJ whole genome shotgun (WGS) entry which is preliminary data.</text>
</comment>
<dbReference type="Proteomes" id="UP000031575">
    <property type="component" value="Unassembled WGS sequence"/>
</dbReference>
<keyword evidence="6" id="KW-0828">Tyrosine catabolism</keyword>
<dbReference type="PANTHER" id="PTHR11056:SF0">
    <property type="entry name" value="HOMOGENTISATE 1,2-DIOXYGENASE"/>
    <property type="match status" value="1"/>
</dbReference>
<dbReference type="SUPFAM" id="SSF51182">
    <property type="entry name" value="RmlC-like cupins"/>
    <property type="match status" value="1"/>
</dbReference>
<evidence type="ECO:0000256" key="3">
    <source>
        <dbReference type="ARBA" id="ARBA00007757"/>
    </source>
</evidence>
<comment type="cofactor">
    <cofactor evidence="1 12">
        <name>Fe cation</name>
        <dbReference type="ChEBI" id="CHEBI:24875"/>
    </cofactor>
</comment>
<name>A0A0C2IWP0_9PEZI</name>
<dbReference type="OrthoDB" id="1689029at2759"/>
<dbReference type="Gene3D" id="2.60.120.10">
    <property type="entry name" value="Jelly Rolls"/>
    <property type="match status" value="1"/>
</dbReference>
<proteinExistence type="inferred from homology"/>
<feature type="domain" description="Homogentisate 1,2-dioxygenase N-terminal" evidence="15">
    <location>
        <begin position="13"/>
        <end position="302"/>
    </location>
</feature>
<accession>A0A0C2IWP0</accession>
<dbReference type="GeneID" id="63677413"/>
<evidence type="ECO:0000256" key="2">
    <source>
        <dbReference type="ARBA" id="ARBA00004704"/>
    </source>
</evidence>
<feature type="binding site" evidence="12">
    <location>
        <position position="397"/>
    </location>
    <ligand>
        <name>homogentisate</name>
        <dbReference type="ChEBI" id="CHEBI:16169"/>
    </ligand>
</feature>
<dbReference type="EC" id="1.13.11.5" evidence="4"/>
<dbReference type="HOGENOM" id="CLU_027174_0_0_1"/>
<evidence type="ECO:0000259" key="14">
    <source>
        <dbReference type="Pfam" id="PF04209"/>
    </source>
</evidence>
<dbReference type="InterPro" id="IPR011051">
    <property type="entry name" value="RmlC_Cupin_sf"/>
</dbReference>
<dbReference type="CDD" id="cd07000">
    <property type="entry name" value="cupin_HGO_N"/>
    <property type="match status" value="1"/>
</dbReference>
<evidence type="ECO:0000256" key="9">
    <source>
        <dbReference type="ARBA" id="ARBA00023004"/>
    </source>
</evidence>
<dbReference type="VEuPathDB" id="FungiDB:SPBR_04209"/>
<dbReference type="InterPro" id="IPR005708">
    <property type="entry name" value="Homogentis_dOase"/>
</dbReference>
<dbReference type="Pfam" id="PF20510">
    <property type="entry name" value="HgmA_N"/>
    <property type="match status" value="1"/>
</dbReference>
<dbReference type="AlphaFoldDB" id="A0A0C2IWP0"/>
<keyword evidence="10" id="KW-0585">Phenylalanine catabolism</keyword>
<protein>
    <recommendedName>
        <fullName evidence="4">homogentisate 1,2-dioxygenase</fullName>
        <ecNumber evidence="4">1.13.11.5</ecNumber>
    </recommendedName>
</protein>
<dbReference type="InterPro" id="IPR046452">
    <property type="entry name" value="HgmA_N"/>
</dbReference>
<dbReference type="RefSeq" id="XP_040621576.1">
    <property type="nucleotide sequence ID" value="XM_040762492.1"/>
</dbReference>
<keyword evidence="8" id="KW-0560">Oxidoreductase</keyword>
<evidence type="ECO:0000313" key="16">
    <source>
        <dbReference type="EMBL" id="KIH93566.1"/>
    </source>
</evidence>
<dbReference type="EMBL" id="AWTV01000005">
    <property type="protein sequence ID" value="KIH93566.1"/>
    <property type="molecule type" value="Genomic_DNA"/>
</dbReference>
<evidence type="ECO:0000256" key="13">
    <source>
        <dbReference type="SAM" id="MobiDB-lite"/>
    </source>
</evidence>
<dbReference type="NCBIfam" id="TIGR01015">
    <property type="entry name" value="hmgA"/>
    <property type="match status" value="1"/>
</dbReference>
<keyword evidence="7" id="KW-0223">Dioxygenase</keyword>
<sequence>MPVTDFSVKEKYRYQNGFDSYHETEAVAGALPIGQNSPQKPPYGLYAEKLSGTAFTAPRHENRQSWLYRITPACSLSPFQPEDDALTHDNKDTDALHYLPDQFRWDPFPLPDPATEPTDFVSGLRQIAGAGDPTLKQGLGIFVYAANQSMDSHTAFYSADGDLLIVPQAGVLDIRTEMGWLLVRPLEICVIPRGVRFQVHIAKDDNGGGMARGYALELYQGHFQLPELGPIGSNGLANARDFQVPVACFDEPVAAAAAAHAAEPAYVLRAKVNRRIYRATQPHSPFDVVAWQGFYYPYKYDLGRFNVIGSISFDHPDPSIFTVLTAPSEHAGTAVADFVIFPPRWLVGENTFRPPWYHRNTMSEYMGLLAGNYDAKKAGTGGFVPGGGSLHNTMSGHGPDGPSYEAARNEPQPQQPAKVGAGSCAFMFETCLMLGVTSWALTATNAEAGDDAASSAAETVLQRDYVTHSWGKLPRFWQRPESAGAADSHLLKQ</sequence>
<organism evidence="16 17">
    <name type="scientific">Sporothrix brasiliensis 5110</name>
    <dbReference type="NCBI Taxonomy" id="1398154"/>
    <lineage>
        <taxon>Eukaryota</taxon>
        <taxon>Fungi</taxon>
        <taxon>Dikarya</taxon>
        <taxon>Ascomycota</taxon>
        <taxon>Pezizomycotina</taxon>
        <taxon>Sordariomycetes</taxon>
        <taxon>Sordariomycetidae</taxon>
        <taxon>Ophiostomatales</taxon>
        <taxon>Ophiostomataceae</taxon>
        <taxon>Sporothrix</taxon>
    </lineage>
</organism>
<dbReference type="InterPro" id="IPR014710">
    <property type="entry name" value="RmlC-like_jellyroll"/>
</dbReference>
<dbReference type="UniPathway" id="UPA00139">
    <property type="reaction ID" value="UER00339"/>
</dbReference>
<dbReference type="GO" id="GO:0006559">
    <property type="term" value="P:L-phenylalanine catabolic process"/>
    <property type="evidence" value="ECO:0007669"/>
    <property type="project" value="UniProtKB-UniPathway"/>
</dbReference>
<dbReference type="GO" id="GO:0004411">
    <property type="term" value="F:homogentisate 1,2-dioxygenase activity"/>
    <property type="evidence" value="ECO:0007669"/>
    <property type="project" value="UniProtKB-EC"/>
</dbReference>
<reference evidence="16 17" key="1">
    <citation type="journal article" date="2014" name="BMC Genomics">
        <title>Comparative genomics of the major fungal agents of human and animal Sporotrichosis: Sporothrix schenckii and Sporothrix brasiliensis.</title>
        <authorList>
            <person name="Teixeira M.M."/>
            <person name="de Almeida L.G."/>
            <person name="Kubitschek-Barreira P."/>
            <person name="Alves F.L."/>
            <person name="Kioshima E.S."/>
            <person name="Abadio A.K."/>
            <person name="Fernandes L."/>
            <person name="Derengowski L.S."/>
            <person name="Ferreira K.S."/>
            <person name="Souza R.C."/>
            <person name="Ruiz J.C."/>
            <person name="de Andrade N.C."/>
            <person name="Paes H.C."/>
            <person name="Nicola A.M."/>
            <person name="Albuquerque P."/>
            <person name="Gerber A.L."/>
            <person name="Martins V.P."/>
            <person name="Peconick L.D."/>
            <person name="Neto A.V."/>
            <person name="Chaucanez C.B."/>
            <person name="Silva P.A."/>
            <person name="Cunha O.L."/>
            <person name="de Oliveira F.F."/>
            <person name="dos Santos T.C."/>
            <person name="Barros A.L."/>
            <person name="Soares M.A."/>
            <person name="de Oliveira L.M."/>
            <person name="Marini M.M."/>
            <person name="Villalobos-Duno H."/>
            <person name="Cunha M.M."/>
            <person name="de Hoog S."/>
            <person name="da Silveira J.F."/>
            <person name="Henrissat B."/>
            <person name="Nino-Vega G.A."/>
            <person name="Cisalpino P.S."/>
            <person name="Mora-Montes H.M."/>
            <person name="Almeida S.R."/>
            <person name="Stajich J.E."/>
            <person name="Lopes-Bezerra L.M."/>
            <person name="Vasconcelos A.T."/>
            <person name="Felipe M.S."/>
        </authorList>
    </citation>
    <scope>NUCLEOTIDE SEQUENCE [LARGE SCALE GENOMIC DNA]</scope>
    <source>
        <strain evidence="16 17">5110</strain>
    </source>
</reference>
<evidence type="ECO:0000313" key="17">
    <source>
        <dbReference type="Proteomes" id="UP000031575"/>
    </source>
</evidence>
<dbReference type="GO" id="GO:0005737">
    <property type="term" value="C:cytoplasm"/>
    <property type="evidence" value="ECO:0007669"/>
    <property type="project" value="TreeGrafter"/>
</dbReference>